<reference evidence="1 2" key="1">
    <citation type="submission" date="2020-04" db="EMBL/GenBank/DDBJ databases">
        <title>Plant Genome Project.</title>
        <authorList>
            <person name="Zhang R.-G."/>
        </authorList>
    </citation>
    <scope>NUCLEOTIDE SEQUENCE [LARGE SCALE GENOMIC DNA]</scope>
    <source>
        <strain evidence="1">YNK0</strain>
        <tissue evidence="1">Leaf</tissue>
    </source>
</reference>
<evidence type="ECO:0000313" key="1">
    <source>
        <dbReference type="EMBL" id="KAF8398132.1"/>
    </source>
</evidence>
<dbReference type="InterPro" id="IPR040256">
    <property type="entry name" value="At4g02000-like"/>
</dbReference>
<accession>A0A835DEU4</accession>
<dbReference type="OrthoDB" id="1751950at2759"/>
<organism evidence="1 2">
    <name type="scientific">Tetracentron sinense</name>
    <name type="common">Spur-leaf</name>
    <dbReference type="NCBI Taxonomy" id="13715"/>
    <lineage>
        <taxon>Eukaryota</taxon>
        <taxon>Viridiplantae</taxon>
        <taxon>Streptophyta</taxon>
        <taxon>Embryophyta</taxon>
        <taxon>Tracheophyta</taxon>
        <taxon>Spermatophyta</taxon>
        <taxon>Magnoliopsida</taxon>
        <taxon>Trochodendrales</taxon>
        <taxon>Trochodendraceae</taxon>
        <taxon>Tetracentron</taxon>
    </lineage>
</organism>
<protein>
    <recommendedName>
        <fullName evidence="3">DUF4283 domain-containing protein</fullName>
    </recommendedName>
</protein>
<dbReference type="EMBL" id="JABCRI010000011">
    <property type="protein sequence ID" value="KAF8398132.1"/>
    <property type="molecule type" value="Genomic_DNA"/>
</dbReference>
<dbReference type="PANTHER" id="PTHR31286">
    <property type="entry name" value="GLYCINE-RICH CELL WALL STRUCTURAL PROTEIN 1.8-LIKE"/>
    <property type="match status" value="1"/>
</dbReference>
<dbReference type="PANTHER" id="PTHR31286:SF180">
    <property type="entry name" value="OS10G0362600 PROTEIN"/>
    <property type="match status" value="1"/>
</dbReference>
<proteinExistence type="predicted"/>
<keyword evidence="2" id="KW-1185">Reference proteome</keyword>
<name>A0A835DEU4_TETSI</name>
<gene>
    <name evidence="1" type="ORF">HHK36_017058</name>
</gene>
<sequence>MPDILIRFASEDDYLSVWLKEFSYIDGKLVRFIKWTPFFKAGAEASIISLWINLPSLPINFFNAKDLTAIGSLIGKVLLVDGPTRKITRPSFATICVEVDVSKEEISRFWLGISGSGRWQTVVYENTVFCSTCQKLGHYEDQCKIGNCMKYKKKERKVEDTKGKETMEVAKPAGNVKGKEVQNQENIHEIIVPGYIGNNKNSRVAPMENMGKSHIQCNEFAEEERNKKYRVEGHGLDGINIDSIIDSAKVNELQSQNSRGGSFVDAVTNSPYTEAADVDSMGDHQSLLACLLHSKPNWVFKSKEDFQPKELVQKDLDSFSDFRSYSGMERVNAEEFIQQCKEVSKRIEKSKCNGKENANQCMCINHNPVVQDAENHAVKTIQQRSINALALYKLLEILHAKSMTAS</sequence>
<evidence type="ECO:0000313" key="2">
    <source>
        <dbReference type="Proteomes" id="UP000655225"/>
    </source>
</evidence>
<dbReference type="Proteomes" id="UP000655225">
    <property type="component" value="Unassembled WGS sequence"/>
</dbReference>
<dbReference type="AlphaFoldDB" id="A0A835DEU4"/>
<comment type="caution">
    <text evidence="1">The sequence shown here is derived from an EMBL/GenBank/DDBJ whole genome shotgun (WGS) entry which is preliminary data.</text>
</comment>
<evidence type="ECO:0008006" key="3">
    <source>
        <dbReference type="Google" id="ProtNLM"/>
    </source>
</evidence>